<dbReference type="Gene3D" id="1.10.340.70">
    <property type="match status" value="1"/>
</dbReference>
<keyword evidence="8" id="KW-1185">Reference proteome</keyword>
<dbReference type="InterPro" id="IPR012337">
    <property type="entry name" value="RNaseH-like_sf"/>
</dbReference>
<proteinExistence type="predicted"/>
<comment type="caution">
    <text evidence="7">The sequence shown here is derived from an EMBL/GenBank/DDBJ whole genome shotgun (WGS) entry which is preliminary data.</text>
</comment>
<dbReference type="EMBL" id="JAWDJR010000007">
    <property type="protein sequence ID" value="KAK9972485.1"/>
    <property type="molecule type" value="Genomic_DNA"/>
</dbReference>
<dbReference type="PROSITE" id="PS50994">
    <property type="entry name" value="INTEGRASE"/>
    <property type="match status" value="1"/>
</dbReference>
<evidence type="ECO:0000256" key="3">
    <source>
        <dbReference type="ARBA" id="ARBA00022722"/>
    </source>
</evidence>
<dbReference type="Gene3D" id="2.30.30.850">
    <property type="match status" value="1"/>
</dbReference>
<reference evidence="7 8" key="1">
    <citation type="submission" date="2024-05" db="EMBL/GenBank/DDBJ databases">
        <title>A high-quality chromosomal-level genome assembly of Topmouth culter (Culter alburnus).</title>
        <authorList>
            <person name="Zhao H."/>
        </authorList>
    </citation>
    <scope>NUCLEOTIDE SEQUENCE [LARGE SCALE GENOMIC DNA]</scope>
    <source>
        <strain evidence="7">CATC2023</strain>
        <tissue evidence="7">Muscle</tissue>
    </source>
</reference>
<dbReference type="Proteomes" id="UP001479290">
    <property type="component" value="Unassembled WGS sequence"/>
</dbReference>
<evidence type="ECO:0000313" key="7">
    <source>
        <dbReference type="EMBL" id="KAK9972485.1"/>
    </source>
</evidence>
<dbReference type="Pfam" id="PF18697">
    <property type="entry name" value="MLVIN_C"/>
    <property type="match status" value="1"/>
</dbReference>
<dbReference type="GO" id="GO:0003676">
    <property type="term" value="F:nucleic acid binding"/>
    <property type="evidence" value="ECO:0007669"/>
    <property type="project" value="InterPro"/>
</dbReference>
<dbReference type="PANTHER" id="PTHR37984">
    <property type="entry name" value="PROTEIN CBG26694"/>
    <property type="match status" value="1"/>
</dbReference>
<sequence>MKSSDEISKGNNFADSIAKNNALTGCVPTEFIGFTSLATDSTQLPPSLSEVQKLGTDRELKIWSERGVKDDEGVWRDTETGKPFLPKQLYPNFAKWAHGVDHASKLAMNDLISTSWVAPGFTAVAEKFCQKCHICAANNVGKQSKRIVPSAHPVPEFPFEHVMMDFIELTPCQGYKYCLVIIDMFSKWVECFPSRKADAAAVAKALIREVVPRWGVPAKLSSDNGTHFVNKVITELARGLRINLKTHCSYRPQSGGAVERSNQTIKNKLCKVMAETGMTWVQALPIVLMAMRARKGSRTALSPHEILTGCPMRVGIEPPPQEGLAGVDEQMRKYMLSLTKTIKTIHSQVKAALPLPGVGPQHSYEPGQWVWIKDLRRKVWNNPRWLGPYEIILTTNTAIKVAERDTWVHVSHCKPHQHADSSQK</sequence>
<dbReference type="InterPro" id="IPR036397">
    <property type="entry name" value="RNaseH_sf"/>
</dbReference>
<dbReference type="PANTHER" id="PTHR37984:SF5">
    <property type="entry name" value="PROTEIN NYNRIN-LIKE"/>
    <property type="match status" value="1"/>
</dbReference>
<dbReference type="Gene3D" id="3.30.420.10">
    <property type="entry name" value="Ribonuclease H-like superfamily/Ribonuclease H"/>
    <property type="match status" value="1"/>
</dbReference>
<evidence type="ECO:0000256" key="2">
    <source>
        <dbReference type="ARBA" id="ARBA00022695"/>
    </source>
</evidence>
<dbReference type="Pfam" id="PF00665">
    <property type="entry name" value="rve"/>
    <property type="match status" value="1"/>
</dbReference>
<gene>
    <name evidence="7" type="ORF">ABG768_025789</name>
</gene>
<evidence type="ECO:0000256" key="1">
    <source>
        <dbReference type="ARBA" id="ARBA00022679"/>
    </source>
</evidence>
<organism evidence="7 8">
    <name type="scientific">Culter alburnus</name>
    <name type="common">Topmouth culter</name>
    <dbReference type="NCBI Taxonomy" id="194366"/>
    <lineage>
        <taxon>Eukaryota</taxon>
        <taxon>Metazoa</taxon>
        <taxon>Chordata</taxon>
        <taxon>Craniata</taxon>
        <taxon>Vertebrata</taxon>
        <taxon>Euteleostomi</taxon>
        <taxon>Actinopterygii</taxon>
        <taxon>Neopterygii</taxon>
        <taxon>Teleostei</taxon>
        <taxon>Ostariophysi</taxon>
        <taxon>Cypriniformes</taxon>
        <taxon>Xenocyprididae</taxon>
        <taxon>Xenocypridinae</taxon>
        <taxon>Culter</taxon>
    </lineage>
</organism>
<dbReference type="InterPro" id="IPR040643">
    <property type="entry name" value="MLVIN_C"/>
</dbReference>
<keyword evidence="2" id="KW-0548">Nucleotidyltransferase</keyword>
<name>A0AAW2AFK1_CULAL</name>
<evidence type="ECO:0000313" key="8">
    <source>
        <dbReference type="Proteomes" id="UP001479290"/>
    </source>
</evidence>
<dbReference type="GO" id="GO:0016779">
    <property type="term" value="F:nucleotidyltransferase activity"/>
    <property type="evidence" value="ECO:0007669"/>
    <property type="project" value="UniProtKB-KW"/>
</dbReference>
<accession>A0AAW2AFK1</accession>
<keyword evidence="4" id="KW-0255">Endonuclease</keyword>
<dbReference type="GO" id="GO:0004519">
    <property type="term" value="F:endonuclease activity"/>
    <property type="evidence" value="ECO:0007669"/>
    <property type="project" value="UniProtKB-KW"/>
</dbReference>
<dbReference type="InterPro" id="IPR001584">
    <property type="entry name" value="Integrase_cat-core"/>
</dbReference>
<keyword evidence="5" id="KW-0378">Hydrolase</keyword>
<keyword evidence="1" id="KW-0808">Transferase</keyword>
<dbReference type="SUPFAM" id="SSF53098">
    <property type="entry name" value="Ribonuclease H-like"/>
    <property type="match status" value="1"/>
</dbReference>
<evidence type="ECO:0000259" key="6">
    <source>
        <dbReference type="PROSITE" id="PS50994"/>
    </source>
</evidence>
<evidence type="ECO:0000256" key="4">
    <source>
        <dbReference type="ARBA" id="ARBA00022759"/>
    </source>
</evidence>
<keyword evidence="3" id="KW-0540">Nuclease</keyword>
<dbReference type="InterPro" id="IPR050951">
    <property type="entry name" value="Retrovirus_Pol_polyprotein"/>
</dbReference>
<dbReference type="GO" id="GO:0016787">
    <property type="term" value="F:hydrolase activity"/>
    <property type="evidence" value="ECO:0007669"/>
    <property type="project" value="UniProtKB-KW"/>
</dbReference>
<feature type="domain" description="Integrase catalytic" evidence="6">
    <location>
        <begin position="154"/>
        <end position="311"/>
    </location>
</feature>
<protein>
    <recommendedName>
        <fullName evidence="6">Integrase catalytic domain-containing protein</fullName>
    </recommendedName>
</protein>
<evidence type="ECO:0000256" key="5">
    <source>
        <dbReference type="ARBA" id="ARBA00022801"/>
    </source>
</evidence>
<dbReference type="AlphaFoldDB" id="A0AAW2AFK1"/>
<dbReference type="GO" id="GO:0015074">
    <property type="term" value="P:DNA integration"/>
    <property type="evidence" value="ECO:0007669"/>
    <property type="project" value="InterPro"/>
</dbReference>